<dbReference type="CDD" id="cd04496">
    <property type="entry name" value="SSB_OBF"/>
    <property type="match status" value="1"/>
</dbReference>
<dbReference type="AlphaFoldDB" id="A0A562K4L5"/>
<evidence type="ECO:0000313" key="4">
    <source>
        <dbReference type="EMBL" id="TWH90286.1"/>
    </source>
</evidence>
<evidence type="ECO:0000256" key="3">
    <source>
        <dbReference type="PIRNR" id="PIRNR002070"/>
    </source>
</evidence>
<evidence type="ECO:0000256" key="1">
    <source>
        <dbReference type="ARBA" id="ARBA00023125"/>
    </source>
</evidence>
<keyword evidence="1 3" id="KW-0238">DNA-binding</keyword>
<dbReference type="PROSITE" id="PS50935">
    <property type="entry name" value="SSB"/>
    <property type="match status" value="1"/>
</dbReference>
<dbReference type="RefSeq" id="WP_088185016.1">
    <property type="nucleotide sequence ID" value="NZ_JACIIY010000024.1"/>
</dbReference>
<keyword evidence="5" id="KW-1185">Reference proteome</keyword>
<accession>A0A562K4L5</accession>
<dbReference type="GO" id="GO:0003697">
    <property type="term" value="F:single-stranded DNA binding"/>
    <property type="evidence" value="ECO:0007669"/>
    <property type="project" value="InterPro"/>
</dbReference>
<name>A0A562K4L5_SPHWJ</name>
<proteinExistence type="predicted"/>
<dbReference type="Proteomes" id="UP000316624">
    <property type="component" value="Unassembled WGS sequence"/>
</dbReference>
<dbReference type="PIRSF" id="PIRSF002070">
    <property type="entry name" value="SSB"/>
    <property type="match status" value="1"/>
</dbReference>
<reference evidence="4 5" key="1">
    <citation type="journal article" date="2015" name="Stand. Genomic Sci.">
        <title>Genomic Encyclopedia of Bacterial and Archaeal Type Strains, Phase III: the genomes of soil and plant-associated and newly described type strains.</title>
        <authorList>
            <person name="Whitman W.B."/>
            <person name="Woyke T."/>
            <person name="Klenk H.P."/>
            <person name="Zhou Y."/>
            <person name="Lilburn T.G."/>
            <person name="Beck B.J."/>
            <person name="De Vos P."/>
            <person name="Vandamme P."/>
            <person name="Eisen J.A."/>
            <person name="Garrity G."/>
            <person name="Hugenholtz P."/>
            <person name="Kyrpides N.C."/>
        </authorList>
    </citation>
    <scope>NUCLEOTIDE SEQUENCE [LARGE SCALE GENOMIC DNA]</scope>
    <source>
        <strain evidence="4 5">CGMCC 1.7748</strain>
    </source>
</reference>
<dbReference type="EMBL" id="VLKK01000022">
    <property type="protein sequence ID" value="TWH90286.1"/>
    <property type="molecule type" value="Genomic_DNA"/>
</dbReference>
<protein>
    <recommendedName>
        <fullName evidence="3">Single-stranded DNA-binding protein</fullName>
    </recommendedName>
</protein>
<dbReference type="InterPro" id="IPR011344">
    <property type="entry name" value="ssDNA-bd"/>
</dbReference>
<dbReference type="Pfam" id="PF00436">
    <property type="entry name" value="SSB"/>
    <property type="match status" value="1"/>
</dbReference>
<evidence type="ECO:0000256" key="2">
    <source>
        <dbReference type="ARBA" id="ARBA00023172"/>
    </source>
</evidence>
<dbReference type="Gene3D" id="2.40.50.140">
    <property type="entry name" value="Nucleic acid-binding proteins"/>
    <property type="match status" value="1"/>
</dbReference>
<keyword evidence="2" id="KW-0233">DNA recombination</keyword>
<evidence type="ECO:0000313" key="5">
    <source>
        <dbReference type="Proteomes" id="UP000316624"/>
    </source>
</evidence>
<dbReference type="InterPro" id="IPR000424">
    <property type="entry name" value="Primosome_PriB/ssb"/>
</dbReference>
<organism evidence="4 5">
    <name type="scientific">Sphingobium wenxiniae (strain DSM 21828 / CGMCC 1.7748 / JZ-1)</name>
    <dbReference type="NCBI Taxonomy" id="595605"/>
    <lineage>
        <taxon>Bacteria</taxon>
        <taxon>Pseudomonadati</taxon>
        <taxon>Pseudomonadota</taxon>
        <taxon>Alphaproteobacteria</taxon>
        <taxon>Sphingomonadales</taxon>
        <taxon>Sphingomonadaceae</taxon>
        <taxon>Sphingobium</taxon>
    </lineage>
</organism>
<dbReference type="InterPro" id="IPR012340">
    <property type="entry name" value="NA-bd_OB-fold"/>
</dbReference>
<dbReference type="GO" id="GO:0006310">
    <property type="term" value="P:DNA recombination"/>
    <property type="evidence" value="ECO:0007669"/>
    <property type="project" value="UniProtKB-KW"/>
</dbReference>
<gene>
    <name evidence="4" type="ORF">IQ35_03569</name>
</gene>
<sequence length="109" mass="12406">MRNLAKFEIIGRIGKIDTHSNVTHIKVAANYPRKDEATGEWSDETYWNRVTVFGERTRKYIADKAQVGDLIRVEGRMRDSSYEKGGETVYTVDRLVDHFGILATKAEAA</sequence>
<dbReference type="GO" id="GO:0006260">
    <property type="term" value="P:DNA replication"/>
    <property type="evidence" value="ECO:0007669"/>
    <property type="project" value="InterPro"/>
</dbReference>
<dbReference type="SUPFAM" id="SSF50249">
    <property type="entry name" value="Nucleic acid-binding proteins"/>
    <property type="match status" value="1"/>
</dbReference>
<comment type="caution">
    <text evidence="4">The sequence shown here is derived from an EMBL/GenBank/DDBJ whole genome shotgun (WGS) entry which is preliminary data.</text>
</comment>